<dbReference type="RefSeq" id="WP_073133286.1">
    <property type="nucleotide sequence ID" value="NZ_FQZF01000007.1"/>
</dbReference>
<dbReference type="InterPro" id="IPR043504">
    <property type="entry name" value="Peptidase_S1_PA_chymotrypsin"/>
</dbReference>
<protein>
    <recommendedName>
        <fullName evidence="7">Serine protease</fullName>
        <ecNumber evidence="7">3.4.21.-</ecNumber>
    </recommendedName>
</protein>
<evidence type="ECO:0000256" key="2">
    <source>
        <dbReference type="ARBA" id="ARBA00008764"/>
    </source>
</evidence>
<dbReference type="Proteomes" id="UP000184387">
    <property type="component" value="Unassembled WGS sequence"/>
</dbReference>
<evidence type="ECO:0000256" key="3">
    <source>
        <dbReference type="ARBA" id="ARBA00022670"/>
    </source>
</evidence>
<keyword evidence="9" id="KW-1185">Reference proteome</keyword>
<comment type="similarity">
    <text evidence="2 7">Belongs to the peptidase S1B family.</text>
</comment>
<dbReference type="Gene3D" id="2.40.10.10">
    <property type="entry name" value="Trypsin-like serine proteases"/>
    <property type="match status" value="2"/>
</dbReference>
<keyword evidence="3 7" id="KW-0645">Protease</keyword>
<sequence>MRRLLPFLLLPLLAPSALAQSPASSWRVTNRTGQAANGLIATEAGATNPRGRNRLREPLADGAEKRFRRKAEAPCRLDLRLRLADGREAVISGHDVCAQPAVLFEPSSIQAASGRSPAAARGNTGTGFLVAPERVMTNQHVVDGCARITLRAPSGYRFNAVAPVQANRELDLAVLHVPGLTGPTLPFRAEAPRRGEDVITYGHPLAGVLSADPKLTRGEVSGLGGFRGDPTRLQFSAPLQPGNSGGPLLDMRARVVGITTASLGGRRSEALQNVNFAVKSDRAIAFLRAAGVTPALGADSTPERGAVEVGETANRAVYLIQCEKTPG</sequence>
<dbReference type="InterPro" id="IPR008256">
    <property type="entry name" value="Peptidase_S1B"/>
</dbReference>
<reference evidence="8 9" key="1">
    <citation type="submission" date="2016-11" db="EMBL/GenBank/DDBJ databases">
        <authorList>
            <person name="Jaros S."/>
            <person name="Januszkiewicz K."/>
            <person name="Wedrychowicz H."/>
        </authorList>
    </citation>
    <scope>NUCLEOTIDE SEQUENCE [LARGE SCALE GENOMIC DNA]</scope>
    <source>
        <strain evidence="8 9">DSM 14916</strain>
    </source>
</reference>
<evidence type="ECO:0000256" key="5">
    <source>
        <dbReference type="ARBA" id="ARBA00022801"/>
    </source>
</evidence>
<dbReference type="STRING" id="198092.SAMN02745194_01564"/>
<proteinExistence type="inferred from homology"/>
<name>A0A1M6FTE3_9PROT</name>
<dbReference type="GO" id="GO:0008236">
    <property type="term" value="F:serine-type peptidase activity"/>
    <property type="evidence" value="ECO:0007669"/>
    <property type="project" value="UniProtKB-KW"/>
</dbReference>
<dbReference type="SUPFAM" id="SSF50494">
    <property type="entry name" value="Trypsin-like serine proteases"/>
    <property type="match status" value="1"/>
</dbReference>
<gene>
    <name evidence="8" type="ORF">SAMN02745194_01564</name>
</gene>
<dbReference type="GO" id="GO:0006508">
    <property type="term" value="P:proteolysis"/>
    <property type="evidence" value="ECO:0007669"/>
    <property type="project" value="UniProtKB-KW"/>
</dbReference>
<keyword evidence="5 7" id="KW-0378">Hydrolase</keyword>
<dbReference type="AlphaFoldDB" id="A0A1M6FTE3"/>
<dbReference type="OrthoDB" id="112232at2"/>
<feature type="chain" id="PRO_5011817436" description="Serine protease" evidence="7">
    <location>
        <begin position="20"/>
        <end position="327"/>
    </location>
</feature>
<dbReference type="EMBL" id="FQZF01000007">
    <property type="protein sequence ID" value="SHJ00971.1"/>
    <property type="molecule type" value="Genomic_DNA"/>
</dbReference>
<keyword evidence="4 7" id="KW-0732">Signal</keyword>
<dbReference type="PANTHER" id="PTHR43019:SF23">
    <property type="entry name" value="PROTEASE DO-LIKE 5, CHLOROPLASTIC"/>
    <property type="match status" value="1"/>
</dbReference>
<evidence type="ECO:0000313" key="9">
    <source>
        <dbReference type="Proteomes" id="UP000184387"/>
    </source>
</evidence>
<comment type="subcellular location">
    <subcellularLocation>
        <location evidence="1">Secreted</location>
    </subcellularLocation>
</comment>
<accession>A0A1M6FTE3</accession>
<dbReference type="GO" id="GO:0005576">
    <property type="term" value="C:extracellular region"/>
    <property type="evidence" value="ECO:0007669"/>
    <property type="project" value="UniProtKB-SubCell"/>
</dbReference>
<evidence type="ECO:0000256" key="4">
    <source>
        <dbReference type="ARBA" id="ARBA00022729"/>
    </source>
</evidence>
<evidence type="ECO:0000256" key="1">
    <source>
        <dbReference type="ARBA" id="ARBA00004613"/>
    </source>
</evidence>
<evidence type="ECO:0000313" key="8">
    <source>
        <dbReference type="EMBL" id="SHJ00971.1"/>
    </source>
</evidence>
<evidence type="ECO:0000256" key="6">
    <source>
        <dbReference type="ARBA" id="ARBA00022825"/>
    </source>
</evidence>
<dbReference type="EC" id="3.4.21.-" evidence="7"/>
<evidence type="ECO:0000256" key="7">
    <source>
        <dbReference type="RuleBase" id="RU004296"/>
    </source>
</evidence>
<dbReference type="Pfam" id="PF13365">
    <property type="entry name" value="Trypsin_2"/>
    <property type="match status" value="1"/>
</dbReference>
<keyword evidence="6 7" id="KW-0720">Serine protease</keyword>
<feature type="signal peptide" evidence="7">
    <location>
        <begin position="1"/>
        <end position="19"/>
    </location>
</feature>
<dbReference type="InterPro" id="IPR009003">
    <property type="entry name" value="Peptidase_S1_PA"/>
</dbReference>
<organism evidence="8 9">
    <name type="scientific">Muricoccus roseus</name>
    <dbReference type="NCBI Taxonomy" id="198092"/>
    <lineage>
        <taxon>Bacteria</taxon>
        <taxon>Pseudomonadati</taxon>
        <taxon>Pseudomonadota</taxon>
        <taxon>Alphaproteobacteria</taxon>
        <taxon>Acetobacterales</taxon>
        <taxon>Roseomonadaceae</taxon>
        <taxon>Muricoccus</taxon>
    </lineage>
</organism>
<dbReference type="PRINTS" id="PR00839">
    <property type="entry name" value="V8PROTEASE"/>
</dbReference>
<dbReference type="PANTHER" id="PTHR43019">
    <property type="entry name" value="SERINE ENDOPROTEASE DEGS"/>
    <property type="match status" value="1"/>
</dbReference>